<dbReference type="InterPro" id="IPR005467">
    <property type="entry name" value="His_kinase_dom"/>
</dbReference>
<dbReference type="SUPFAM" id="SSF47384">
    <property type="entry name" value="Homodimeric domain of signal transducing histidine kinase"/>
    <property type="match status" value="1"/>
</dbReference>
<keyword evidence="5 8" id="KW-0418">Kinase</keyword>
<dbReference type="SMART" id="SM00387">
    <property type="entry name" value="HATPase_c"/>
    <property type="match status" value="1"/>
</dbReference>
<dbReference type="InterPro" id="IPR003661">
    <property type="entry name" value="HisK_dim/P_dom"/>
</dbReference>
<gene>
    <name evidence="8" type="ORF">FVF58_09795</name>
</gene>
<keyword evidence="9" id="KW-1185">Reference proteome</keyword>
<dbReference type="PANTHER" id="PTHR43711">
    <property type="entry name" value="TWO-COMPONENT HISTIDINE KINASE"/>
    <property type="match status" value="1"/>
</dbReference>
<evidence type="ECO:0000256" key="5">
    <source>
        <dbReference type="ARBA" id="ARBA00022777"/>
    </source>
</evidence>
<sequence length="405" mass="45552">MTDTHESPLRNFSDFIRTERTRFTEQWMNAVASDVDLVEADKLTYQQLVDHLPELLDGLCAALDSEDLERVETSIERNAKKHGKVRWRQGYRIEELVRELDLFQQVLDDALEEFAAQDSSFTRRHESRARRLIAEAFSMVSYTSIKEVVSERDRKIDEYTGRLERANHELTLKQRLVSDLYESRMQITRSVAHDLRNFLNAFSIALQLIARAPSKADTALALANRQAADMKQLVDEMVEYAVMLGDGAPLALEQVDPRELYDELVASSRPLIEAKGLKLQASYDPALQAVTSNRLKLKQIAVNLLSNASKYTKSGQVELHFAMAGAGHWSLRVSDTGVGIAAADADRVFDEFERAAGEDVPGTGLGLAIVKELCRLLNGQIHFVSREGVGTTFEIRFPVVLEAQQ</sequence>
<dbReference type="EC" id="2.7.13.3" evidence="2"/>
<keyword evidence="3" id="KW-0597">Phosphoprotein</keyword>
<dbReference type="PROSITE" id="PS50109">
    <property type="entry name" value="HIS_KIN"/>
    <property type="match status" value="1"/>
</dbReference>
<dbReference type="Pfam" id="PF14361">
    <property type="entry name" value="RsbRD_N"/>
    <property type="match status" value="1"/>
</dbReference>
<dbReference type="InterPro" id="IPR050736">
    <property type="entry name" value="Sensor_HK_Regulatory"/>
</dbReference>
<dbReference type="PRINTS" id="PR00344">
    <property type="entry name" value="BCTRLSENSOR"/>
</dbReference>
<dbReference type="InterPro" id="IPR025751">
    <property type="entry name" value="RsbRD_N_dom"/>
</dbReference>
<dbReference type="GO" id="GO:0000155">
    <property type="term" value="F:phosphorelay sensor kinase activity"/>
    <property type="evidence" value="ECO:0007669"/>
    <property type="project" value="InterPro"/>
</dbReference>
<evidence type="ECO:0000256" key="1">
    <source>
        <dbReference type="ARBA" id="ARBA00000085"/>
    </source>
</evidence>
<dbReference type="InterPro" id="IPR036097">
    <property type="entry name" value="HisK_dim/P_sf"/>
</dbReference>
<dbReference type="AlphaFoldDB" id="A0A5B0HD83"/>
<evidence type="ECO:0000256" key="2">
    <source>
        <dbReference type="ARBA" id="ARBA00012438"/>
    </source>
</evidence>
<evidence type="ECO:0000313" key="9">
    <source>
        <dbReference type="Proteomes" id="UP000325273"/>
    </source>
</evidence>
<evidence type="ECO:0000256" key="6">
    <source>
        <dbReference type="ARBA" id="ARBA00023012"/>
    </source>
</evidence>
<evidence type="ECO:0000259" key="7">
    <source>
        <dbReference type="PROSITE" id="PS50109"/>
    </source>
</evidence>
<evidence type="ECO:0000256" key="4">
    <source>
        <dbReference type="ARBA" id="ARBA00022679"/>
    </source>
</evidence>
<comment type="catalytic activity">
    <reaction evidence="1">
        <text>ATP + protein L-histidine = ADP + protein N-phospho-L-histidine.</text>
        <dbReference type="EC" id="2.7.13.3"/>
    </reaction>
</comment>
<dbReference type="SUPFAM" id="SSF55874">
    <property type="entry name" value="ATPase domain of HSP90 chaperone/DNA topoisomerase II/histidine kinase"/>
    <property type="match status" value="1"/>
</dbReference>
<comment type="caution">
    <text evidence="8">The sequence shown here is derived from an EMBL/GenBank/DDBJ whole genome shotgun (WGS) entry which is preliminary data.</text>
</comment>
<evidence type="ECO:0000256" key="3">
    <source>
        <dbReference type="ARBA" id="ARBA00022553"/>
    </source>
</evidence>
<keyword evidence="4" id="KW-0808">Transferase</keyword>
<dbReference type="PANTHER" id="PTHR43711:SF26">
    <property type="entry name" value="SENSOR HISTIDINE KINASE RCSC"/>
    <property type="match status" value="1"/>
</dbReference>
<dbReference type="Pfam" id="PF02518">
    <property type="entry name" value="HATPase_c"/>
    <property type="match status" value="1"/>
</dbReference>
<proteinExistence type="predicted"/>
<dbReference type="InterPro" id="IPR004358">
    <property type="entry name" value="Sig_transdc_His_kin-like_C"/>
</dbReference>
<evidence type="ECO:0000313" key="8">
    <source>
        <dbReference type="EMBL" id="KAA1013072.1"/>
    </source>
</evidence>
<accession>A0A5B0HD83</accession>
<dbReference type="Gene3D" id="3.30.565.10">
    <property type="entry name" value="Histidine kinase-like ATPase, C-terminal domain"/>
    <property type="match status" value="1"/>
</dbReference>
<feature type="domain" description="Histidine kinase" evidence="7">
    <location>
        <begin position="190"/>
        <end position="401"/>
    </location>
</feature>
<name>A0A5B0HD83_9BURK</name>
<dbReference type="InterPro" id="IPR036890">
    <property type="entry name" value="HATPase_C_sf"/>
</dbReference>
<dbReference type="EMBL" id="VTUZ01000005">
    <property type="protein sequence ID" value="KAA1013072.1"/>
    <property type="molecule type" value="Genomic_DNA"/>
</dbReference>
<keyword evidence="6" id="KW-0902">Two-component regulatory system</keyword>
<dbReference type="InterPro" id="IPR003594">
    <property type="entry name" value="HATPase_dom"/>
</dbReference>
<dbReference type="CDD" id="cd00082">
    <property type="entry name" value="HisKA"/>
    <property type="match status" value="1"/>
</dbReference>
<protein>
    <recommendedName>
        <fullName evidence="2">histidine kinase</fullName>
        <ecNumber evidence="2">2.7.13.3</ecNumber>
    </recommendedName>
</protein>
<dbReference type="Proteomes" id="UP000325273">
    <property type="component" value="Unassembled WGS sequence"/>
</dbReference>
<reference evidence="8 9" key="1">
    <citation type="submission" date="2019-08" db="EMBL/GenBank/DDBJ databases">
        <title>Paraburkholderia sp. DCY113.</title>
        <authorList>
            <person name="Kang J."/>
        </authorList>
    </citation>
    <scope>NUCLEOTIDE SEQUENCE [LARGE SCALE GENOMIC DNA]</scope>
    <source>
        <strain evidence="8 9">DCY113</strain>
    </source>
</reference>
<organism evidence="8 9">
    <name type="scientific">Paraburkholderia panacisoli</name>
    <dbReference type="NCBI Taxonomy" id="2603818"/>
    <lineage>
        <taxon>Bacteria</taxon>
        <taxon>Pseudomonadati</taxon>
        <taxon>Pseudomonadota</taxon>
        <taxon>Betaproteobacteria</taxon>
        <taxon>Burkholderiales</taxon>
        <taxon>Burkholderiaceae</taxon>
        <taxon>Paraburkholderia</taxon>
    </lineage>
</organism>
<dbReference type="Gene3D" id="1.10.287.130">
    <property type="match status" value="1"/>
</dbReference>